<evidence type="ECO:0000256" key="1">
    <source>
        <dbReference type="SAM" id="MobiDB-lite"/>
    </source>
</evidence>
<dbReference type="EMBL" id="AVOT02006156">
    <property type="protein sequence ID" value="MBW0480900.1"/>
    <property type="molecule type" value="Genomic_DNA"/>
</dbReference>
<reference evidence="2" key="1">
    <citation type="submission" date="2021-03" db="EMBL/GenBank/DDBJ databases">
        <title>Draft genome sequence of rust myrtle Austropuccinia psidii MF-1, a brazilian biotype.</title>
        <authorList>
            <person name="Quecine M.C."/>
            <person name="Pachon D.M.R."/>
            <person name="Bonatelli M.L."/>
            <person name="Correr F.H."/>
            <person name="Franceschini L.M."/>
            <person name="Leite T.F."/>
            <person name="Margarido G.R.A."/>
            <person name="Almeida C.A."/>
            <person name="Ferrarezi J.A."/>
            <person name="Labate C.A."/>
        </authorList>
    </citation>
    <scope>NUCLEOTIDE SEQUENCE</scope>
    <source>
        <strain evidence="2">MF-1</strain>
    </source>
</reference>
<evidence type="ECO:0000313" key="3">
    <source>
        <dbReference type="Proteomes" id="UP000765509"/>
    </source>
</evidence>
<feature type="compositionally biased region" description="Basic and acidic residues" evidence="1">
    <location>
        <begin position="9"/>
        <end position="20"/>
    </location>
</feature>
<comment type="caution">
    <text evidence="2">The sequence shown here is derived from an EMBL/GenBank/DDBJ whole genome shotgun (WGS) entry which is preliminary data.</text>
</comment>
<name>A0A9Q3CE39_9BASI</name>
<organism evidence="2 3">
    <name type="scientific">Austropuccinia psidii MF-1</name>
    <dbReference type="NCBI Taxonomy" id="1389203"/>
    <lineage>
        <taxon>Eukaryota</taxon>
        <taxon>Fungi</taxon>
        <taxon>Dikarya</taxon>
        <taxon>Basidiomycota</taxon>
        <taxon>Pucciniomycotina</taxon>
        <taxon>Pucciniomycetes</taxon>
        <taxon>Pucciniales</taxon>
        <taxon>Sphaerophragmiaceae</taxon>
        <taxon>Austropuccinia</taxon>
    </lineage>
</organism>
<gene>
    <name evidence="2" type="ORF">O181_020615</name>
</gene>
<dbReference type="AlphaFoldDB" id="A0A9Q3CE39"/>
<evidence type="ECO:0000313" key="2">
    <source>
        <dbReference type="EMBL" id="MBW0480900.1"/>
    </source>
</evidence>
<feature type="compositionally biased region" description="Low complexity" evidence="1">
    <location>
        <begin position="87"/>
        <end position="101"/>
    </location>
</feature>
<accession>A0A9Q3CE39</accession>
<protein>
    <submittedName>
        <fullName evidence="2">Uncharacterized protein</fullName>
    </submittedName>
</protein>
<proteinExistence type="predicted"/>
<keyword evidence="3" id="KW-1185">Reference proteome</keyword>
<feature type="region of interest" description="Disordered" evidence="1">
    <location>
        <begin position="82"/>
        <end position="101"/>
    </location>
</feature>
<sequence length="101" mass="11754">MDSESSSKIPHDPNESKVEIMNEETMQGQEDISDVESLHKTFCEMQQEIIELLKKEGKRKEWSFVSENRPMEETTAMQTIFRKEESPSPFSRPLSLSKPFT</sequence>
<dbReference type="Proteomes" id="UP000765509">
    <property type="component" value="Unassembled WGS sequence"/>
</dbReference>
<feature type="region of interest" description="Disordered" evidence="1">
    <location>
        <begin position="1"/>
        <end position="31"/>
    </location>
</feature>